<dbReference type="AlphaFoldDB" id="A0A0D6PCB7"/>
<dbReference type="PROSITE" id="PS51186">
    <property type="entry name" value="GNAT"/>
    <property type="match status" value="1"/>
</dbReference>
<keyword evidence="2" id="KW-0808">Transferase</keyword>
<evidence type="ECO:0000313" key="2">
    <source>
        <dbReference type="EMBL" id="GAN79001.1"/>
    </source>
</evidence>
<dbReference type="Gene3D" id="3.40.630.30">
    <property type="match status" value="1"/>
</dbReference>
<dbReference type="InterPro" id="IPR016181">
    <property type="entry name" value="Acyl_CoA_acyltransferase"/>
</dbReference>
<dbReference type="Proteomes" id="UP000032668">
    <property type="component" value="Unassembled WGS sequence"/>
</dbReference>
<dbReference type="PANTHER" id="PTHR43792:SF1">
    <property type="entry name" value="N-ACETYLTRANSFERASE DOMAIN-CONTAINING PROTEIN"/>
    <property type="match status" value="1"/>
</dbReference>
<name>A0A0D6PCB7_9PROT</name>
<protein>
    <submittedName>
        <fullName evidence="2">Acetyltransferase</fullName>
    </submittedName>
</protein>
<dbReference type="Pfam" id="PF13302">
    <property type="entry name" value="Acetyltransf_3"/>
    <property type="match status" value="1"/>
</dbReference>
<dbReference type="OrthoDB" id="7263714at2"/>
<keyword evidence="3" id="KW-1185">Reference proteome</keyword>
<dbReference type="GO" id="GO:0016747">
    <property type="term" value="F:acyltransferase activity, transferring groups other than amino-acyl groups"/>
    <property type="evidence" value="ECO:0007669"/>
    <property type="project" value="InterPro"/>
</dbReference>
<sequence>MSVTWAWVVETARLRMTPVGYWDLPDLIQLKSDPRAFALMLGGVRSPVQTAEELAQDIQGWGKNGYGMWAVRAKRGKFLGITALMNRADGLGVALRFAFYPEARGFGLAREAASAALIYAHDTAHLPEVIAVAREDNYGSREVLSSIGMSRVREFNRNGNLMIVYQSIKLSSPRVNSA</sequence>
<dbReference type="InterPro" id="IPR000182">
    <property type="entry name" value="GNAT_dom"/>
</dbReference>
<dbReference type="PANTHER" id="PTHR43792">
    <property type="entry name" value="GNAT FAMILY, PUTATIVE (AFU_ORTHOLOGUE AFUA_3G00765)-RELATED-RELATED"/>
    <property type="match status" value="1"/>
</dbReference>
<comment type="caution">
    <text evidence="2">The sequence shown here is derived from an EMBL/GenBank/DDBJ whole genome shotgun (WGS) entry which is preliminary data.</text>
</comment>
<dbReference type="STRING" id="1120923.SAMN02746095_03019"/>
<evidence type="ECO:0000259" key="1">
    <source>
        <dbReference type="PROSITE" id="PS51186"/>
    </source>
</evidence>
<feature type="domain" description="N-acetyltransferase" evidence="1">
    <location>
        <begin position="14"/>
        <end position="167"/>
    </location>
</feature>
<gene>
    <name evidence="2" type="ORF">Aam_015_011</name>
</gene>
<evidence type="ECO:0000313" key="3">
    <source>
        <dbReference type="Proteomes" id="UP000032668"/>
    </source>
</evidence>
<proteinExistence type="predicted"/>
<accession>A0A0D6PCB7</accession>
<dbReference type="EMBL" id="BANC01000015">
    <property type="protein sequence ID" value="GAN79001.1"/>
    <property type="molecule type" value="Genomic_DNA"/>
</dbReference>
<organism evidence="2 3">
    <name type="scientific">Acidocella aminolytica 101 = DSM 11237</name>
    <dbReference type="NCBI Taxonomy" id="1120923"/>
    <lineage>
        <taxon>Bacteria</taxon>
        <taxon>Pseudomonadati</taxon>
        <taxon>Pseudomonadota</taxon>
        <taxon>Alphaproteobacteria</taxon>
        <taxon>Acetobacterales</taxon>
        <taxon>Acidocellaceae</taxon>
        <taxon>Acidocella</taxon>
    </lineage>
</organism>
<dbReference type="InterPro" id="IPR051531">
    <property type="entry name" value="N-acetyltransferase"/>
</dbReference>
<dbReference type="SUPFAM" id="SSF55729">
    <property type="entry name" value="Acyl-CoA N-acyltransferases (Nat)"/>
    <property type="match status" value="1"/>
</dbReference>
<reference evidence="2 3" key="1">
    <citation type="submission" date="2012-11" db="EMBL/GenBank/DDBJ databases">
        <title>Whole genome sequence of Acidocella aminolytica 101 = DSM 11237.</title>
        <authorList>
            <person name="Azuma Y."/>
            <person name="Higashiura N."/>
            <person name="Hirakawa H."/>
            <person name="Matsushita K."/>
        </authorList>
    </citation>
    <scope>NUCLEOTIDE SEQUENCE [LARGE SCALE GENOMIC DNA]</scope>
    <source>
        <strain evidence="3">101 / DSM 11237</strain>
    </source>
</reference>
<dbReference type="RefSeq" id="WP_048877486.1">
    <property type="nucleotide sequence ID" value="NZ_BANC01000015.1"/>
</dbReference>